<protein>
    <submittedName>
        <fullName evidence="1">Uncharacterized protein</fullName>
    </submittedName>
</protein>
<dbReference type="Proteomes" id="UP000605518">
    <property type="component" value="Segment"/>
</dbReference>
<reference evidence="1" key="1">
    <citation type="submission" date="2020-01" db="EMBL/GenBank/DDBJ databases">
        <title>Patterns of diversity and host range of bacteriophage communities associated with bean-nodulatin bacteria.</title>
        <authorList>
            <person name="Vann Cauwenberghe J."/>
            <person name="Santamaria R.I."/>
            <person name="Bustos P."/>
            <person name="Juarez S."/>
            <person name="Gonzalez V."/>
        </authorList>
    </citation>
    <scope>NUCLEOTIDE SEQUENCE</scope>
</reference>
<evidence type="ECO:0000313" key="1">
    <source>
        <dbReference type="EMBL" id="QIG68137.1"/>
    </source>
</evidence>
<evidence type="ECO:0000313" key="2">
    <source>
        <dbReference type="Proteomes" id="UP000605518"/>
    </source>
</evidence>
<proteinExistence type="predicted"/>
<sequence length="63" mass="7083">MITLDMVHSAYNEYAKAMDKAKIAFQGGGDSPLYYELINEANGLWDEYKELNDIYESGGLIDS</sequence>
<organism evidence="1 2">
    <name type="scientific">Rhizobium phage RHph_Y68</name>
    <dbReference type="NCBI Taxonomy" id="2509787"/>
    <lineage>
        <taxon>Viruses</taxon>
        <taxon>Duplodnaviria</taxon>
        <taxon>Heunggongvirae</taxon>
        <taxon>Uroviricota</taxon>
        <taxon>Caudoviricetes</taxon>
        <taxon>Pootjesviridae</taxon>
        <taxon>Staniewskivirinae</taxon>
        <taxon>Trinifflemingvirus</taxon>
        <taxon>Trinifflemingvirus Y68</taxon>
    </lineage>
</organism>
<name>A0A7S5QYC2_9CAUD</name>
<accession>A0A7S5QYC2</accession>
<keyword evidence="2" id="KW-1185">Reference proteome</keyword>
<dbReference type="EMBL" id="MN988486">
    <property type="protein sequence ID" value="QIG68137.1"/>
    <property type="molecule type" value="Genomic_DNA"/>
</dbReference>
<gene>
    <name evidence="1" type="ORF">EVB55_202</name>
</gene>